<organism evidence="3 4">
    <name type="scientific">Aequorivita viscosa</name>
    <dbReference type="NCBI Taxonomy" id="797419"/>
    <lineage>
        <taxon>Bacteria</taxon>
        <taxon>Pseudomonadati</taxon>
        <taxon>Bacteroidota</taxon>
        <taxon>Flavobacteriia</taxon>
        <taxon>Flavobacteriales</taxon>
        <taxon>Flavobacteriaceae</taxon>
        <taxon>Aequorivita</taxon>
    </lineage>
</organism>
<dbReference type="STRING" id="797419.SAMN05216556_108125"/>
<dbReference type="Pfam" id="PF04264">
    <property type="entry name" value="YceI"/>
    <property type="match status" value="1"/>
</dbReference>
<evidence type="ECO:0000313" key="4">
    <source>
        <dbReference type="Proteomes" id="UP000184172"/>
    </source>
</evidence>
<accession>A0A1M6FE21</accession>
<keyword evidence="4" id="KW-1185">Reference proteome</keyword>
<evidence type="ECO:0000256" key="1">
    <source>
        <dbReference type="SAM" id="SignalP"/>
    </source>
</evidence>
<protein>
    <submittedName>
        <fullName evidence="3">Polyisoprenoid-binding protein YceI</fullName>
    </submittedName>
</protein>
<reference evidence="4" key="1">
    <citation type="submission" date="2016-11" db="EMBL/GenBank/DDBJ databases">
        <authorList>
            <person name="Varghese N."/>
            <person name="Submissions S."/>
        </authorList>
    </citation>
    <scope>NUCLEOTIDE SEQUENCE [LARGE SCALE GENOMIC DNA]</scope>
    <source>
        <strain evidence="4">DSM 26349</strain>
    </source>
</reference>
<feature type="signal peptide" evidence="1">
    <location>
        <begin position="1"/>
        <end position="19"/>
    </location>
</feature>
<feature type="domain" description="Lipid/polyisoprenoid-binding YceI-like" evidence="2">
    <location>
        <begin position="74"/>
        <end position="188"/>
    </location>
</feature>
<dbReference type="InterPro" id="IPR036761">
    <property type="entry name" value="TTHA0802/YceI-like_sf"/>
</dbReference>
<sequence length="190" mass="21297">MKQFTICCLVFLYSLKGLAQDDFIDKSVEILQSSGLSITGDTNISKFGCEFNTFYLEQRNEIKYNQHGNQITFKDAILTLKNEGFDCGNKGINKDFHALLKTKEYPKITLELTEIILDNDSGIASVKIKIAGKENTYQVPVAIFNTGASRFVGKLKLNISDFNLEPPKKFLGLIVIKEDIEINFNLVAGL</sequence>
<gene>
    <name evidence="3" type="ORF">SAMN04487908_107123</name>
</gene>
<dbReference type="SUPFAM" id="SSF101874">
    <property type="entry name" value="YceI-like"/>
    <property type="match status" value="1"/>
</dbReference>
<dbReference type="Proteomes" id="UP000184172">
    <property type="component" value="Unassembled WGS sequence"/>
</dbReference>
<evidence type="ECO:0000313" key="3">
    <source>
        <dbReference type="EMBL" id="SHI95970.1"/>
    </source>
</evidence>
<dbReference type="AlphaFoldDB" id="A0A1M6FE21"/>
<dbReference type="OrthoDB" id="1121590at2"/>
<dbReference type="EMBL" id="FQYV01000007">
    <property type="protein sequence ID" value="SHI95970.1"/>
    <property type="molecule type" value="Genomic_DNA"/>
</dbReference>
<keyword evidence="1" id="KW-0732">Signal</keyword>
<evidence type="ECO:0000259" key="2">
    <source>
        <dbReference type="Pfam" id="PF04264"/>
    </source>
</evidence>
<proteinExistence type="predicted"/>
<dbReference type="RefSeq" id="WP_073216811.1">
    <property type="nucleotide sequence ID" value="NZ_FNNS01000008.1"/>
</dbReference>
<dbReference type="InterPro" id="IPR007372">
    <property type="entry name" value="Lipid/polyisoprenoid-bd_YceI"/>
</dbReference>
<dbReference type="Gene3D" id="2.40.128.110">
    <property type="entry name" value="Lipid/polyisoprenoid-binding, YceI-like"/>
    <property type="match status" value="1"/>
</dbReference>
<name>A0A1M6FE21_9FLAO</name>
<feature type="chain" id="PRO_5009917371" evidence="1">
    <location>
        <begin position="20"/>
        <end position="190"/>
    </location>
</feature>